<evidence type="ECO:0000313" key="1">
    <source>
        <dbReference type="EMBL" id="DAF97550.1"/>
    </source>
</evidence>
<name>A0A8S5UT51_9CAUD</name>
<proteinExistence type="predicted"/>
<accession>A0A8S5UT51</accession>
<dbReference type="EMBL" id="BK016133">
    <property type="protein sequence ID" value="DAF97550.1"/>
    <property type="molecule type" value="Genomic_DNA"/>
</dbReference>
<reference evidence="1" key="1">
    <citation type="journal article" date="2021" name="Proc. Natl. Acad. Sci. U.S.A.">
        <title>A Catalog of Tens of Thousands of Viruses from Human Metagenomes Reveals Hidden Associations with Chronic Diseases.</title>
        <authorList>
            <person name="Tisza M.J."/>
            <person name="Buck C.B."/>
        </authorList>
    </citation>
    <scope>NUCLEOTIDE SEQUENCE</scope>
    <source>
        <strain evidence="1">CtijX18</strain>
    </source>
</reference>
<protein>
    <submittedName>
        <fullName evidence="1">Uncharacterized protein</fullName>
    </submittedName>
</protein>
<organism evidence="1">
    <name type="scientific">Myoviridae sp. ctijX18</name>
    <dbReference type="NCBI Taxonomy" id="2825154"/>
    <lineage>
        <taxon>Viruses</taxon>
        <taxon>Duplodnaviria</taxon>
        <taxon>Heunggongvirae</taxon>
        <taxon>Uroviricota</taxon>
        <taxon>Caudoviricetes</taxon>
    </lineage>
</organism>
<sequence>MGNSKSSYDRLLLKNFIISKRVQLMFNIVGITNQIRKEETWHLAYANRVIDNRLKRAINWYRNNYYYVAGQHILYRILHHLDIGENIPDEYVEQYVYNTAFVKANALGFTSYRSVGKLHYGNFYGPNTTEVITIVENNWDWEYVKREWQELSPVIVLRHDQTHVSYNLMTIKNYVDKPGFAIIQIDINLLVMQYLAWRIHHRRIKVVNPEHKIPNIGYFLGMVVLPNMLPSHLNQVIINKNCMLTDDSISPTIDYVGTSFYVNTSSQELDTDIKDIFSRARNGNYNIAKICQNTHGIGDVRAITFMDNPPILLNRQNKWVYVLAMSRFLKHCLNTPAQPYMYVNRGYINRFKYELLSLKGGRVFDDYRIADLKPLFEKEVEWLFNL</sequence>